<evidence type="ECO:0000256" key="7">
    <source>
        <dbReference type="ARBA" id="ARBA00022892"/>
    </source>
</evidence>
<protein>
    <submittedName>
        <fullName evidence="12">Uncharacterized protein</fullName>
    </submittedName>
</protein>
<accession>A0A0C2Y827</accession>
<feature type="repeat" description="WD" evidence="11">
    <location>
        <begin position="338"/>
        <end position="368"/>
    </location>
</feature>
<dbReference type="InterPro" id="IPR015943">
    <property type="entry name" value="WD40/YVTN_repeat-like_dom_sf"/>
</dbReference>
<reference evidence="13" key="2">
    <citation type="submission" date="2015-01" db="EMBL/GenBank/DDBJ databases">
        <title>Evolutionary Origins and Diversification of the Mycorrhizal Mutualists.</title>
        <authorList>
            <consortium name="DOE Joint Genome Institute"/>
            <consortium name="Mycorrhizal Genomics Consortium"/>
            <person name="Kohler A."/>
            <person name="Kuo A."/>
            <person name="Nagy L.G."/>
            <person name="Floudas D."/>
            <person name="Copeland A."/>
            <person name="Barry K.W."/>
            <person name="Cichocki N."/>
            <person name="Veneault-Fourrey C."/>
            <person name="LaButti K."/>
            <person name="Lindquist E.A."/>
            <person name="Lipzen A."/>
            <person name="Lundell T."/>
            <person name="Morin E."/>
            <person name="Murat C."/>
            <person name="Riley R."/>
            <person name="Ohm R."/>
            <person name="Sun H."/>
            <person name="Tunlid A."/>
            <person name="Henrissat B."/>
            <person name="Grigoriev I.V."/>
            <person name="Hibbett D.S."/>
            <person name="Martin F."/>
        </authorList>
    </citation>
    <scope>NUCLEOTIDE SEQUENCE [LARGE SCALE GENOMIC DNA]</scope>
    <source>
        <strain evidence="13">h7</strain>
    </source>
</reference>
<evidence type="ECO:0000256" key="5">
    <source>
        <dbReference type="ARBA" id="ARBA00022737"/>
    </source>
</evidence>
<dbReference type="AlphaFoldDB" id="A0A0C2Y827"/>
<proteinExistence type="predicted"/>
<evidence type="ECO:0000256" key="1">
    <source>
        <dbReference type="ARBA" id="ARBA00004648"/>
    </source>
</evidence>
<dbReference type="PANTHER" id="PTHR23284">
    <property type="entry name" value="PROLACTIN REGULATORY ELEMENT BINDING PROTEIN"/>
    <property type="match status" value="1"/>
</dbReference>
<dbReference type="Proteomes" id="UP000053424">
    <property type="component" value="Unassembled WGS sequence"/>
</dbReference>
<dbReference type="GO" id="GO:0015031">
    <property type="term" value="P:protein transport"/>
    <property type="evidence" value="ECO:0007669"/>
    <property type="project" value="UniProtKB-KW"/>
</dbReference>
<comment type="subcellular location">
    <subcellularLocation>
        <location evidence="1">Endoplasmic reticulum membrane</location>
        <topology evidence="1">Single-pass type II membrane protein</topology>
    </subcellularLocation>
</comment>
<dbReference type="PROSITE" id="PS50082">
    <property type="entry name" value="WD_REPEATS_2"/>
    <property type="match status" value="1"/>
</dbReference>
<gene>
    <name evidence="12" type="ORF">M413DRAFT_425727</name>
</gene>
<dbReference type="HOGENOM" id="CLU_037666_0_0_1"/>
<keyword evidence="2" id="KW-0813">Transport</keyword>
<dbReference type="InterPro" id="IPR036322">
    <property type="entry name" value="WD40_repeat_dom_sf"/>
</dbReference>
<keyword evidence="8" id="KW-0653">Protein transport</keyword>
<dbReference type="SUPFAM" id="SSF50978">
    <property type="entry name" value="WD40 repeat-like"/>
    <property type="match status" value="1"/>
</dbReference>
<dbReference type="PANTHER" id="PTHR23284:SF0">
    <property type="entry name" value="PROLACTIN REGULATORY ELEMENT-BINDING PROTEIN"/>
    <property type="match status" value="1"/>
</dbReference>
<evidence type="ECO:0000256" key="10">
    <source>
        <dbReference type="ARBA" id="ARBA00023136"/>
    </source>
</evidence>
<evidence type="ECO:0000256" key="9">
    <source>
        <dbReference type="ARBA" id="ARBA00022989"/>
    </source>
</evidence>
<name>A0A0C2Y827_HEBCY</name>
<evidence type="ECO:0000313" key="12">
    <source>
        <dbReference type="EMBL" id="KIM46008.1"/>
    </source>
</evidence>
<organism evidence="12 13">
    <name type="scientific">Hebeloma cylindrosporum</name>
    <dbReference type="NCBI Taxonomy" id="76867"/>
    <lineage>
        <taxon>Eukaryota</taxon>
        <taxon>Fungi</taxon>
        <taxon>Dikarya</taxon>
        <taxon>Basidiomycota</taxon>
        <taxon>Agaricomycotina</taxon>
        <taxon>Agaricomycetes</taxon>
        <taxon>Agaricomycetidae</taxon>
        <taxon>Agaricales</taxon>
        <taxon>Agaricineae</taxon>
        <taxon>Hymenogastraceae</taxon>
        <taxon>Hebeloma</taxon>
    </lineage>
</organism>
<dbReference type="GO" id="GO:0003400">
    <property type="term" value="P:regulation of COPII vesicle coating"/>
    <property type="evidence" value="ECO:0007669"/>
    <property type="project" value="TreeGrafter"/>
</dbReference>
<dbReference type="InterPro" id="IPR001680">
    <property type="entry name" value="WD40_rpt"/>
</dbReference>
<reference evidence="12 13" key="1">
    <citation type="submission" date="2014-04" db="EMBL/GenBank/DDBJ databases">
        <authorList>
            <consortium name="DOE Joint Genome Institute"/>
            <person name="Kuo A."/>
            <person name="Gay G."/>
            <person name="Dore J."/>
            <person name="Kohler A."/>
            <person name="Nagy L.G."/>
            <person name="Floudas D."/>
            <person name="Copeland A."/>
            <person name="Barry K.W."/>
            <person name="Cichocki N."/>
            <person name="Veneault-Fourrey C."/>
            <person name="LaButti K."/>
            <person name="Lindquist E.A."/>
            <person name="Lipzen A."/>
            <person name="Lundell T."/>
            <person name="Morin E."/>
            <person name="Murat C."/>
            <person name="Sun H."/>
            <person name="Tunlid A."/>
            <person name="Henrissat B."/>
            <person name="Grigoriev I.V."/>
            <person name="Hibbett D.S."/>
            <person name="Martin F."/>
            <person name="Nordberg H.P."/>
            <person name="Cantor M.N."/>
            <person name="Hua S.X."/>
        </authorList>
    </citation>
    <scope>NUCLEOTIDE SEQUENCE [LARGE SCALE GENOMIC DNA]</scope>
    <source>
        <strain evidence="13">h7</strain>
    </source>
</reference>
<evidence type="ECO:0000256" key="11">
    <source>
        <dbReference type="PROSITE-ProRule" id="PRU00221"/>
    </source>
</evidence>
<dbReference type="InterPro" id="IPR045260">
    <property type="entry name" value="Sec12-like"/>
</dbReference>
<keyword evidence="3 11" id="KW-0853">WD repeat</keyword>
<dbReference type="STRING" id="686832.A0A0C2Y827"/>
<keyword evidence="9" id="KW-1133">Transmembrane helix</keyword>
<keyword evidence="7" id="KW-0931">ER-Golgi transport</keyword>
<dbReference type="EMBL" id="KN831771">
    <property type="protein sequence ID" value="KIM46008.1"/>
    <property type="molecule type" value="Genomic_DNA"/>
</dbReference>
<dbReference type="GO" id="GO:0006888">
    <property type="term" value="P:endoplasmic reticulum to Golgi vesicle-mediated transport"/>
    <property type="evidence" value="ECO:0007669"/>
    <property type="project" value="TreeGrafter"/>
</dbReference>
<dbReference type="GO" id="GO:0005085">
    <property type="term" value="F:guanyl-nucleotide exchange factor activity"/>
    <property type="evidence" value="ECO:0007669"/>
    <property type="project" value="InterPro"/>
</dbReference>
<evidence type="ECO:0000256" key="2">
    <source>
        <dbReference type="ARBA" id="ARBA00022448"/>
    </source>
</evidence>
<dbReference type="Pfam" id="PF00400">
    <property type="entry name" value="WD40"/>
    <property type="match status" value="2"/>
</dbReference>
<evidence type="ECO:0000256" key="6">
    <source>
        <dbReference type="ARBA" id="ARBA00022824"/>
    </source>
</evidence>
<evidence type="ECO:0000256" key="8">
    <source>
        <dbReference type="ARBA" id="ARBA00022927"/>
    </source>
</evidence>
<evidence type="ECO:0000313" key="13">
    <source>
        <dbReference type="Proteomes" id="UP000053424"/>
    </source>
</evidence>
<evidence type="ECO:0000256" key="3">
    <source>
        <dbReference type="ARBA" id="ARBA00022574"/>
    </source>
</evidence>
<evidence type="ECO:0000256" key="4">
    <source>
        <dbReference type="ARBA" id="ARBA00022692"/>
    </source>
</evidence>
<dbReference type="OrthoDB" id="2013972at2759"/>
<sequence length="394" mass="42455">MRPVHAQHALPAFPVYSSAFLSSTQLVLGGGGGASRSGIKNKLRLYDVKGERSIELKYEYELDKGEDAPMSMAGHIESGTIACGINSVEEKLVKGENENCRTFTVSNSEIQLLGTQNTLPAGDADLYQKVTVLSPDGTMLAVAGSHDLALLSYPTLTPIAETIHTEKEIYDASFSGTSLVIATTTNLLIYSLPVETQTAALSSSPKKSKKKSNKTTTDGLAQKLQVLALQNKVELPSFTGDGSTFRAARYHPLDERFLYTVINTTPPRSKKSKGTARHAYICKWNTDTWAVQKSRKVSDRGVTCVDLSPDGRFIGFGSSDLTIGMLDAQTLTPLVTILKAHEFPPTTIKFNPNTTLLVSGSPDNSIRLITIPGEVGGSCQSFLSFANFVVVLSN</sequence>
<keyword evidence="13" id="KW-1185">Reference proteome</keyword>
<dbReference type="GO" id="GO:0005789">
    <property type="term" value="C:endoplasmic reticulum membrane"/>
    <property type="evidence" value="ECO:0007669"/>
    <property type="project" value="UniProtKB-SubCell"/>
</dbReference>
<keyword evidence="4" id="KW-0812">Transmembrane</keyword>
<keyword evidence="5" id="KW-0677">Repeat</keyword>
<dbReference type="SMART" id="SM00320">
    <property type="entry name" value="WD40"/>
    <property type="match status" value="2"/>
</dbReference>
<keyword evidence="10" id="KW-0472">Membrane</keyword>
<keyword evidence="6" id="KW-0256">Endoplasmic reticulum</keyword>
<dbReference type="Gene3D" id="2.130.10.10">
    <property type="entry name" value="YVTN repeat-like/Quinoprotein amine dehydrogenase"/>
    <property type="match status" value="1"/>
</dbReference>